<reference evidence="1" key="2">
    <citation type="submission" date="2025-09" db="UniProtKB">
        <authorList>
            <consortium name="Ensembl"/>
        </authorList>
    </citation>
    <scope>IDENTIFICATION</scope>
</reference>
<protein>
    <submittedName>
        <fullName evidence="1">Distal membrane arm assembly complex 2 like</fullName>
    </submittedName>
</protein>
<dbReference type="AlphaFoldDB" id="A0A8C0F467"/>
<dbReference type="Ensembl" id="ENSBOBT00000013597.1">
    <property type="protein sequence ID" value="ENSBOBP00000013284.1"/>
    <property type="gene ID" value="ENSBOBG00000008399.1"/>
</dbReference>
<keyword evidence="2" id="KW-1185">Reference proteome</keyword>
<proteinExistence type="predicted"/>
<evidence type="ECO:0000313" key="2">
    <source>
        <dbReference type="Proteomes" id="UP000694567"/>
    </source>
</evidence>
<reference evidence="1" key="1">
    <citation type="submission" date="2025-08" db="UniProtKB">
        <authorList>
            <consortium name="Ensembl"/>
        </authorList>
    </citation>
    <scope>IDENTIFICATION</scope>
</reference>
<dbReference type="Gene3D" id="3.80.10.10">
    <property type="entry name" value="Ribonuclease Inhibitor"/>
    <property type="match status" value="1"/>
</dbReference>
<dbReference type="Proteomes" id="UP000694567">
    <property type="component" value="Unplaced"/>
</dbReference>
<organism evidence="1 2">
    <name type="scientific">Bubo bubo</name>
    <name type="common">Eurasian eagle-owl</name>
    <name type="synonym">Strix bubo</name>
    <dbReference type="NCBI Taxonomy" id="30461"/>
    <lineage>
        <taxon>Eukaryota</taxon>
        <taxon>Metazoa</taxon>
        <taxon>Chordata</taxon>
        <taxon>Craniata</taxon>
        <taxon>Vertebrata</taxon>
        <taxon>Euteleostomi</taxon>
        <taxon>Archelosauria</taxon>
        <taxon>Archosauria</taxon>
        <taxon>Dinosauria</taxon>
        <taxon>Saurischia</taxon>
        <taxon>Theropoda</taxon>
        <taxon>Coelurosauria</taxon>
        <taxon>Aves</taxon>
        <taxon>Neognathae</taxon>
        <taxon>Neoaves</taxon>
        <taxon>Telluraves</taxon>
        <taxon>Strigiformes</taxon>
        <taxon>Strigidae</taxon>
        <taxon>Bubo</taxon>
    </lineage>
</organism>
<dbReference type="InterPro" id="IPR032675">
    <property type="entry name" value="LRR_dom_sf"/>
</dbReference>
<accession>A0A8C0F467</accession>
<evidence type="ECO:0000313" key="1">
    <source>
        <dbReference type="Ensembl" id="ENSBOBP00000013284.1"/>
    </source>
</evidence>
<sequence>TMLLGKVVQPACRLSKLPPPGACRHFWGWLNAVFNKVDYERIEAVGPDRAASEWLLRCGALVRYRGYQKWQQDYNGLPTGPLGKYKIEAINATESCIMYRGFDYLGTLNICI</sequence>
<name>A0A8C0F467_BUBBB</name>